<accession>A0ABT3H6Q5</accession>
<evidence type="ECO:0000256" key="1">
    <source>
        <dbReference type="SAM" id="Phobius"/>
    </source>
</evidence>
<dbReference type="RefSeq" id="WP_264599736.1">
    <property type="nucleotide sequence ID" value="NZ_JAOQNS010000001.1"/>
</dbReference>
<evidence type="ECO:0000313" key="3">
    <source>
        <dbReference type="Proteomes" id="UP001209755"/>
    </source>
</evidence>
<evidence type="ECO:0000313" key="2">
    <source>
        <dbReference type="EMBL" id="MCW2306064.1"/>
    </source>
</evidence>
<keyword evidence="1" id="KW-1133">Transmembrane helix</keyword>
<feature type="transmembrane region" description="Helical" evidence="1">
    <location>
        <begin position="196"/>
        <end position="221"/>
    </location>
</feature>
<keyword evidence="1" id="KW-0472">Membrane</keyword>
<name>A0ABT3H6Q5_9HYPH</name>
<feature type="transmembrane region" description="Helical" evidence="1">
    <location>
        <begin position="53"/>
        <end position="71"/>
    </location>
</feature>
<feature type="transmembrane region" description="Helical" evidence="1">
    <location>
        <begin position="91"/>
        <end position="110"/>
    </location>
</feature>
<sequence length="399" mass="42311">MTEFTLSTGRLIAHRVDWRVNPHWWRIVLLAAVAMLLISDTTKHLAASALADAYLQVTVFVAGTLFLVNFVEAWMRMDVGVMLARSARWQPLIASLLGAMPGCGGAIVVVTQYTRGYTTFGSVVAVLVATMGDAAFLLIARDPSTALLVIAVSLVVGTISGMIVDAIHGSDFLHEEAARGDPDFGRVMPFEPTQEVYARISSAAWLALLLPGLALGVLGALQIDADALMGPFAGAGLTEKIGVVGALLCLAMWAFSIHGNSHTIVRKGEGLRGSTVQRTIADTNFVTGWVVMAFLAFELTVFFFGIDLKDWFGEWAIVAPLAGLAVGMIPGCGPQIVVTTLYLAGAIPLSAQLTNAIANDGDALFPAIALAPRAAFLASVYSAIPAVLVGYGYFFLFEF</sequence>
<dbReference type="NCBIfam" id="NF037962">
    <property type="entry name" value="arsenic_eff"/>
    <property type="match status" value="1"/>
</dbReference>
<dbReference type="Proteomes" id="UP001209755">
    <property type="component" value="Unassembled WGS sequence"/>
</dbReference>
<protein>
    <recommendedName>
        <fullName evidence="4">10TM heavy-metal exporter</fullName>
    </recommendedName>
</protein>
<feature type="transmembrane region" description="Helical" evidence="1">
    <location>
        <begin position="23"/>
        <end position="41"/>
    </location>
</feature>
<feature type="transmembrane region" description="Helical" evidence="1">
    <location>
        <begin position="241"/>
        <end position="265"/>
    </location>
</feature>
<dbReference type="Pfam" id="PF11449">
    <property type="entry name" value="ArsP_2"/>
    <property type="match status" value="1"/>
</dbReference>
<keyword evidence="1" id="KW-0812">Transmembrane</keyword>
<feature type="transmembrane region" description="Helical" evidence="1">
    <location>
        <begin position="312"/>
        <end position="329"/>
    </location>
</feature>
<feature type="transmembrane region" description="Helical" evidence="1">
    <location>
        <begin position="146"/>
        <end position="164"/>
    </location>
</feature>
<keyword evidence="3" id="KW-1185">Reference proteome</keyword>
<feature type="transmembrane region" description="Helical" evidence="1">
    <location>
        <begin position="374"/>
        <end position="396"/>
    </location>
</feature>
<gene>
    <name evidence="2" type="ORF">M2319_000380</name>
</gene>
<dbReference type="EMBL" id="JAOQNS010000001">
    <property type="protein sequence ID" value="MCW2306064.1"/>
    <property type="molecule type" value="Genomic_DNA"/>
</dbReference>
<proteinExistence type="predicted"/>
<evidence type="ECO:0008006" key="4">
    <source>
        <dbReference type="Google" id="ProtNLM"/>
    </source>
</evidence>
<dbReference type="InterPro" id="IPR021552">
    <property type="entry name" value="ArsP_2"/>
</dbReference>
<feature type="transmembrane region" description="Helical" evidence="1">
    <location>
        <begin position="286"/>
        <end position="306"/>
    </location>
</feature>
<organism evidence="2 3">
    <name type="scientific">Rhodobium gokarnense</name>
    <dbReference type="NCBI Taxonomy" id="364296"/>
    <lineage>
        <taxon>Bacteria</taxon>
        <taxon>Pseudomonadati</taxon>
        <taxon>Pseudomonadota</taxon>
        <taxon>Alphaproteobacteria</taxon>
        <taxon>Hyphomicrobiales</taxon>
        <taxon>Rhodobiaceae</taxon>
        <taxon>Rhodobium</taxon>
    </lineage>
</organism>
<reference evidence="3" key="1">
    <citation type="submission" date="2023-07" db="EMBL/GenBank/DDBJ databases">
        <title>Genome sequencing of Purple Non-Sulfur Bacteria from various extreme environments.</title>
        <authorList>
            <person name="Mayer M."/>
        </authorList>
    </citation>
    <scope>NUCLEOTIDE SEQUENCE [LARGE SCALE GENOMIC DNA]</scope>
    <source>
        <strain evidence="3">DSM 17935</strain>
    </source>
</reference>
<comment type="caution">
    <text evidence="2">The sequence shown here is derived from an EMBL/GenBank/DDBJ whole genome shotgun (WGS) entry which is preliminary data.</text>
</comment>
<feature type="transmembrane region" description="Helical" evidence="1">
    <location>
        <begin position="117"/>
        <end position="140"/>
    </location>
</feature>